<keyword evidence="1" id="KW-0812">Transmembrane</keyword>
<dbReference type="Gene3D" id="3.40.50.2000">
    <property type="entry name" value="Glycogen Phosphorylase B"/>
    <property type="match status" value="1"/>
</dbReference>
<keyword evidence="1" id="KW-1133">Transmembrane helix</keyword>
<evidence type="ECO:0000313" key="3">
    <source>
        <dbReference type="Proteomes" id="UP000286063"/>
    </source>
</evidence>
<organism evidence="2 3">
    <name type="scientific">Butyricimonas virosa</name>
    <dbReference type="NCBI Taxonomy" id="544645"/>
    <lineage>
        <taxon>Bacteria</taxon>
        <taxon>Pseudomonadati</taxon>
        <taxon>Bacteroidota</taxon>
        <taxon>Bacteroidia</taxon>
        <taxon>Bacteroidales</taxon>
        <taxon>Odoribacteraceae</taxon>
        <taxon>Butyricimonas</taxon>
    </lineage>
</organism>
<reference evidence="2 3" key="1">
    <citation type="submission" date="2018-08" db="EMBL/GenBank/DDBJ databases">
        <title>A genome reference for cultivated species of the human gut microbiota.</title>
        <authorList>
            <person name="Zou Y."/>
            <person name="Xue W."/>
            <person name="Luo G."/>
        </authorList>
    </citation>
    <scope>NUCLEOTIDE SEQUENCE [LARGE SCALE GENOMIC DNA]</scope>
    <source>
        <strain evidence="2 3">OF02-7</strain>
    </source>
</reference>
<sequence>MSNRHFVCCTTDIRYDGRVYSLINTLSQAFPNEKIHIYNLIDKNIQISFPLPNIIYHRIGFLIKYFPESRVIRLLSCCGYALFVFFNLLIYRPRTVQVHHEGVLLAPYFYKLLFRSSVLVFDDKELYHPRDHNIPRFLYRLEIGVIKLANLVIFTNNERQRAVKLILHRERIPHLIIYNFVFNNNVVDLDLTIKERIEQIREDGFKILLHQGALSNIRGRDNIKNIIEKAPEEWKICFIGIKEKEFEDLKLSLKEEFRRKIINIGYISYDQLNTFWQQVDAAIMFYDACNFNNKYCAPNRLYLAVNNGIPFIGNTDNFTLSSFINKNNNGVLIPPNKNIDYFFSNYRVIREKALLLVNKFNYNDNLLRDLLFYYYSLK</sequence>
<evidence type="ECO:0000256" key="1">
    <source>
        <dbReference type="SAM" id="Phobius"/>
    </source>
</evidence>
<dbReference type="RefSeq" id="WP_117775576.1">
    <property type="nucleotide sequence ID" value="NZ_CAUGOG010000019.1"/>
</dbReference>
<dbReference type="Proteomes" id="UP000286063">
    <property type="component" value="Unassembled WGS sequence"/>
</dbReference>
<protein>
    <recommendedName>
        <fullName evidence="4">Glycosyltransferase</fullName>
    </recommendedName>
</protein>
<gene>
    <name evidence="2" type="ORF">DXA50_16885</name>
</gene>
<evidence type="ECO:0008006" key="4">
    <source>
        <dbReference type="Google" id="ProtNLM"/>
    </source>
</evidence>
<dbReference type="EMBL" id="QSCR01000039">
    <property type="protein sequence ID" value="RGY13009.1"/>
    <property type="molecule type" value="Genomic_DNA"/>
</dbReference>
<feature type="transmembrane region" description="Helical" evidence="1">
    <location>
        <begin position="71"/>
        <end position="91"/>
    </location>
</feature>
<dbReference type="SUPFAM" id="SSF53756">
    <property type="entry name" value="UDP-Glycosyltransferase/glycogen phosphorylase"/>
    <property type="match status" value="1"/>
</dbReference>
<evidence type="ECO:0000313" key="2">
    <source>
        <dbReference type="EMBL" id="RGY13009.1"/>
    </source>
</evidence>
<dbReference type="AlphaFoldDB" id="A0A413IJ50"/>
<comment type="caution">
    <text evidence="2">The sequence shown here is derived from an EMBL/GenBank/DDBJ whole genome shotgun (WGS) entry which is preliminary data.</text>
</comment>
<keyword evidence="1" id="KW-0472">Membrane</keyword>
<accession>A0A413IJ50</accession>
<proteinExistence type="predicted"/>
<name>A0A413IJ50_9BACT</name>
<dbReference type="OrthoDB" id="9813214at2"/>